<keyword evidence="3" id="KW-1185">Reference proteome</keyword>
<sequence length="311" mass="35415">MLEAEGMTVYYASSKTNKLYRLLDMIWQVLRNRHRVSIVLIDTYSTWNFYYALIISQLCRLLRLRYIPSLNGGNLPMRLQQNPVFCRMIFKPAYKLVSPSIYLKEAFETAGFKPVTYIPNSITLANYTFHNYSYEQLDLLWVRSFSYIYNPTMAIKVLKTLLDKGYQASLTMVGPDTGDGSLQATKALAKTLGVTVTYTGKLSKPEWIALADSHNIFINTTNYDNMPVSVIEAMALGLPVVSTRVGGIPYFLEHLKEAVLVPVENVEAMVEAIIGLKANTESTKQLTQNARIKAENFDWNHVKQDWLQLLQ</sequence>
<protein>
    <submittedName>
        <fullName evidence="2">Glycosyltransferase</fullName>
    </submittedName>
</protein>
<proteinExistence type="predicted"/>
<name>A0A3R9NZ50_9FLAO</name>
<organism evidence="2 3">
    <name type="scientific">Mangrovimonas spongiae</name>
    <dbReference type="NCBI Taxonomy" id="2494697"/>
    <lineage>
        <taxon>Bacteria</taxon>
        <taxon>Pseudomonadati</taxon>
        <taxon>Bacteroidota</taxon>
        <taxon>Flavobacteriia</taxon>
        <taxon>Flavobacteriales</taxon>
        <taxon>Flavobacteriaceae</taxon>
        <taxon>Mangrovimonas</taxon>
    </lineage>
</organism>
<dbReference type="SUPFAM" id="SSF53756">
    <property type="entry name" value="UDP-Glycosyltransferase/glycogen phosphorylase"/>
    <property type="match status" value="1"/>
</dbReference>
<comment type="caution">
    <text evidence="2">The sequence shown here is derived from an EMBL/GenBank/DDBJ whole genome shotgun (WGS) entry which is preliminary data.</text>
</comment>
<dbReference type="AlphaFoldDB" id="A0A3R9NZ50"/>
<dbReference type="PANTHER" id="PTHR45947">
    <property type="entry name" value="SULFOQUINOVOSYL TRANSFERASE SQD2"/>
    <property type="match status" value="1"/>
</dbReference>
<dbReference type="InterPro" id="IPR001296">
    <property type="entry name" value="Glyco_trans_1"/>
</dbReference>
<dbReference type="Proteomes" id="UP000270620">
    <property type="component" value="Unassembled WGS sequence"/>
</dbReference>
<evidence type="ECO:0000313" key="2">
    <source>
        <dbReference type="EMBL" id="RSK40758.1"/>
    </source>
</evidence>
<dbReference type="OrthoDB" id="139410at2"/>
<dbReference type="PANTHER" id="PTHR45947:SF3">
    <property type="entry name" value="SULFOQUINOVOSYL TRANSFERASE SQD2"/>
    <property type="match status" value="1"/>
</dbReference>
<dbReference type="GO" id="GO:0016757">
    <property type="term" value="F:glycosyltransferase activity"/>
    <property type="evidence" value="ECO:0007669"/>
    <property type="project" value="InterPro"/>
</dbReference>
<dbReference type="Gene3D" id="3.40.50.2000">
    <property type="entry name" value="Glycogen Phosphorylase B"/>
    <property type="match status" value="2"/>
</dbReference>
<dbReference type="EMBL" id="RWBG01000002">
    <property type="protein sequence ID" value="RSK40758.1"/>
    <property type="molecule type" value="Genomic_DNA"/>
</dbReference>
<dbReference type="InterPro" id="IPR050194">
    <property type="entry name" value="Glycosyltransferase_grp1"/>
</dbReference>
<accession>A0A3R9NZ50</accession>
<keyword evidence="2" id="KW-0808">Transferase</keyword>
<dbReference type="CDD" id="cd03801">
    <property type="entry name" value="GT4_PimA-like"/>
    <property type="match status" value="1"/>
</dbReference>
<gene>
    <name evidence="2" type="ORF">EJA19_05800</name>
</gene>
<evidence type="ECO:0000259" key="1">
    <source>
        <dbReference type="Pfam" id="PF00534"/>
    </source>
</evidence>
<feature type="domain" description="Glycosyl transferase family 1" evidence="1">
    <location>
        <begin position="138"/>
        <end position="291"/>
    </location>
</feature>
<reference evidence="2 3" key="1">
    <citation type="submission" date="2018-12" db="EMBL/GenBank/DDBJ databases">
        <title>Mangrovimonas spongiae sp. nov., a novel member of the genus Mangrovimonas isolated from marine sponge.</title>
        <authorList>
            <person name="Zhuang L."/>
            <person name="Luo L."/>
        </authorList>
    </citation>
    <scope>NUCLEOTIDE SEQUENCE [LARGE SCALE GENOMIC DNA]</scope>
    <source>
        <strain evidence="2 3">HN-E26</strain>
    </source>
</reference>
<dbReference type="Pfam" id="PF00534">
    <property type="entry name" value="Glycos_transf_1"/>
    <property type="match status" value="1"/>
</dbReference>
<evidence type="ECO:0000313" key="3">
    <source>
        <dbReference type="Proteomes" id="UP000270620"/>
    </source>
</evidence>